<sequence>MYGNNIFNNNLVLRYSLTKEFFDSFKSLKYSSIELPLTMVKNFHNYIKGYVDTHHRNINLIIKMKKMHSFISFFS</sequence>
<dbReference type="AlphaFoldDB" id="A0A3A9KEY1"/>
<comment type="caution">
    <text evidence="1">The sequence shown here is derived from an EMBL/GenBank/DDBJ whole genome shotgun (WGS) entry which is preliminary data.</text>
</comment>
<dbReference type="Proteomes" id="UP000281498">
    <property type="component" value="Unassembled WGS sequence"/>
</dbReference>
<name>A0A3A9KEY1_9BACI</name>
<gene>
    <name evidence="1" type="ORF">CR203_03425</name>
</gene>
<proteinExistence type="predicted"/>
<keyword evidence="2" id="KW-1185">Reference proteome</keyword>
<accession>A0A3A9KEY1</accession>
<reference evidence="1 2" key="1">
    <citation type="submission" date="2017-10" db="EMBL/GenBank/DDBJ databases">
        <title>Bacillus sp. nov., a halophilic bacterium isolated from a Keqin Lake.</title>
        <authorList>
            <person name="Wang H."/>
        </authorList>
    </citation>
    <scope>NUCLEOTIDE SEQUENCE [LARGE SCALE GENOMIC DNA]</scope>
    <source>
        <strain evidence="1 2">KCTC 13187</strain>
    </source>
</reference>
<dbReference type="EMBL" id="PDOE01000001">
    <property type="protein sequence ID" value="RKL69101.1"/>
    <property type="molecule type" value="Genomic_DNA"/>
</dbReference>
<evidence type="ECO:0000313" key="1">
    <source>
        <dbReference type="EMBL" id="RKL69101.1"/>
    </source>
</evidence>
<protein>
    <submittedName>
        <fullName evidence="1">Uncharacterized protein</fullName>
    </submittedName>
</protein>
<organism evidence="1 2">
    <name type="scientific">Salipaludibacillus neizhouensis</name>
    <dbReference type="NCBI Taxonomy" id="885475"/>
    <lineage>
        <taxon>Bacteria</taxon>
        <taxon>Bacillati</taxon>
        <taxon>Bacillota</taxon>
        <taxon>Bacilli</taxon>
        <taxon>Bacillales</taxon>
        <taxon>Bacillaceae</taxon>
    </lineage>
</organism>
<evidence type="ECO:0000313" key="2">
    <source>
        <dbReference type="Proteomes" id="UP000281498"/>
    </source>
</evidence>